<evidence type="ECO:0000259" key="2">
    <source>
        <dbReference type="PROSITE" id="PS50983"/>
    </source>
</evidence>
<comment type="similarity">
    <text evidence="1">Belongs to the bacterial solute-binding protein 8 family.</text>
</comment>
<protein>
    <submittedName>
        <fullName evidence="3">ABC transporter substrate-binding protein</fullName>
    </submittedName>
</protein>
<proteinExistence type="inferred from homology"/>
<reference evidence="3 4" key="1">
    <citation type="submission" date="2020-08" db="EMBL/GenBank/DDBJ databases">
        <title>Genome public.</title>
        <authorList>
            <person name="Liu C."/>
            <person name="Sun Q."/>
        </authorList>
    </citation>
    <scope>NUCLEOTIDE SEQUENCE [LARGE SCALE GENOMIC DNA]</scope>
    <source>
        <strain evidence="3 4">NSJ-43</strain>
    </source>
</reference>
<dbReference type="Proteomes" id="UP000628463">
    <property type="component" value="Unassembled WGS sequence"/>
</dbReference>
<dbReference type="RefSeq" id="WP_186836359.1">
    <property type="nucleotide sequence ID" value="NZ_JACOPD010000003.1"/>
</dbReference>
<evidence type="ECO:0000313" key="3">
    <source>
        <dbReference type="EMBL" id="MBC5680252.1"/>
    </source>
</evidence>
<name>A0ABR7FYH7_9FIRM</name>
<dbReference type="InterPro" id="IPR002491">
    <property type="entry name" value="ABC_transptr_periplasmic_BD"/>
</dbReference>
<dbReference type="PANTHER" id="PTHR30535:SF34">
    <property type="entry name" value="MOLYBDATE-BINDING PROTEIN MOLA"/>
    <property type="match status" value="1"/>
</dbReference>
<dbReference type="PROSITE" id="PS50983">
    <property type="entry name" value="FE_B12_PBP"/>
    <property type="match status" value="1"/>
</dbReference>
<comment type="caution">
    <text evidence="3">The sequence shown here is derived from an EMBL/GenBank/DDBJ whole genome shotgun (WGS) entry which is preliminary data.</text>
</comment>
<accession>A0ABR7FYH7</accession>
<dbReference type="PANTHER" id="PTHR30535">
    <property type="entry name" value="VITAMIN B12-BINDING PROTEIN"/>
    <property type="match status" value="1"/>
</dbReference>
<organism evidence="3 4">
    <name type="scientific">Lachnospira hominis</name>
    <name type="common">ex Liu et al. 2021</name>
    <dbReference type="NCBI Taxonomy" id="2763051"/>
    <lineage>
        <taxon>Bacteria</taxon>
        <taxon>Bacillati</taxon>
        <taxon>Bacillota</taxon>
        <taxon>Clostridia</taxon>
        <taxon>Lachnospirales</taxon>
        <taxon>Lachnospiraceae</taxon>
        <taxon>Lachnospira</taxon>
    </lineage>
</organism>
<feature type="domain" description="Fe/B12 periplasmic-binding" evidence="2">
    <location>
        <begin position="60"/>
        <end position="317"/>
    </location>
</feature>
<sequence length="317" mass="34307">MKKTVKKLIADVLIITTLISIFALAGCGVKNSDNANADVQDGVTFTDALGRSVTVKSADRTASLLGSFSDVWLLAGGKLVASVNDAWDSLDLGLDDSVVKLGAILEPNVELLIASQPDFVIASANTKPDVEMLATLENAGITVAYFDVNNYEDYIAMLDICTDITGRKDLYEKNGVSVRTEVENAKKQIDGSNPKILLLRAASKNIKAKGSDGIVSGEILKDLGCVNIADSDSSLLDDLSLEAIVKEDPDFIFVTIQGTNTEAALKNVDTLLKSNPVWNSLTAVKNNRYYVLDKSLYNFKPNERWGEAYQKLADILY</sequence>
<keyword evidence="4" id="KW-1185">Reference proteome</keyword>
<dbReference type="SUPFAM" id="SSF53807">
    <property type="entry name" value="Helical backbone' metal receptor"/>
    <property type="match status" value="1"/>
</dbReference>
<dbReference type="InterPro" id="IPR050902">
    <property type="entry name" value="ABC_Transporter_SBP"/>
</dbReference>
<gene>
    <name evidence="3" type="ORF">H8S01_04650</name>
</gene>
<evidence type="ECO:0000313" key="4">
    <source>
        <dbReference type="Proteomes" id="UP000628463"/>
    </source>
</evidence>
<dbReference type="Gene3D" id="3.40.50.1980">
    <property type="entry name" value="Nitrogenase molybdenum iron protein domain"/>
    <property type="match status" value="2"/>
</dbReference>
<dbReference type="Pfam" id="PF01497">
    <property type="entry name" value="Peripla_BP_2"/>
    <property type="match status" value="1"/>
</dbReference>
<dbReference type="EMBL" id="JACOPD010000003">
    <property type="protein sequence ID" value="MBC5680252.1"/>
    <property type="molecule type" value="Genomic_DNA"/>
</dbReference>
<dbReference type="PROSITE" id="PS51257">
    <property type="entry name" value="PROKAR_LIPOPROTEIN"/>
    <property type="match status" value="1"/>
</dbReference>
<evidence type="ECO:0000256" key="1">
    <source>
        <dbReference type="ARBA" id="ARBA00008814"/>
    </source>
</evidence>